<reference evidence="2" key="1">
    <citation type="journal article" date="2014" name="Int. J. Syst. Evol. Microbiol.">
        <title>Complete genome sequence of Corynebacterium casei LMG S-19264T (=DSM 44701T), isolated from a smear-ripened cheese.</title>
        <authorList>
            <consortium name="US DOE Joint Genome Institute (JGI-PGF)"/>
            <person name="Walter F."/>
            <person name="Albersmeier A."/>
            <person name="Kalinowski J."/>
            <person name="Ruckert C."/>
        </authorList>
    </citation>
    <scope>NUCLEOTIDE SEQUENCE</scope>
    <source>
        <strain evidence="2">VKM B-1513</strain>
    </source>
</reference>
<accession>A0A9W6IPX3</accession>
<comment type="caution">
    <text evidence="2">The sequence shown here is derived from an EMBL/GenBank/DDBJ whole genome shotgun (WGS) entry which is preliminary data.</text>
</comment>
<dbReference type="PANTHER" id="PTHR12126:SF11">
    <property type="entry name" value="NADH DEHYDROGENASE [UBIQUINONE] 1 ALPHA SUBCOMPLEX SUBUNIT 9, MITOCHONDRIAL"/>
    <property type="match status" value="1"/>
</dbReference>
<evidence type="ECO:0000259" key="1">
    <source>
        <dbReference type="Pfam" id="PF01370"/>
    </source>
</evidence>
<dbReference type="InterPro" id="IPR001509">
    <property type="entry name" value="Epimerase_deHydtase"/>
</dbReference>
<name>A0A9W6IPX3_9PROT</name>
<dbReference type="Pfam" id="PF01370">
    <property type="entry name" value="Epimerase"/>
    <property type="match status" value="1"/>
</dbReference>
<dbReference type="InterPro" id="IPR051207">
    <property type="entry name" value="ComplexI_NDUFA9_subunit"/>
</dbReference>
<evidence type="ECO:0000313" key="2">
    <source>
        <dbReference type="EMBL" id="GLK53165.1"/>
    </source>
</evidence>
<proteinExistence type="predicted"/>
<organism evidence="2 3">
    <name type="scientific">Maricaulis virginensis</name>
    <dbReference type="NCBI Taxonomy" id="144022"/>
    <lineage>
        <taxon>Bacteria</taxon>
        <taxon>Pseudomonadati</taxon>
        <taxon>Pseudomonadota</taxon>
        <taxon>Alphaproteobacteria</taxon>
        <taxon>Maricaulales</taxon>
        <taxon>Maricaulaceae</taxon>
        <taxon>Maricaulis</taxon>
    </lineage>
</organism>
<dbReference type="CDD" id="cd05271">
    <property type="entry name" value="NDUFA9_like_SDR_a"/>
    <property type="match status" value="1"/>
</dbReference>
<gene>
    <name evidence="2" type="ORF">GCM10017621_26730</name>
</gene>
<dbReference type="PANTHER" id="PTHR12126">
    <property type="entry name" value="NADH-UBIQUINONE OXIDOREDUCTASE 39 KDA SUBUNIT-RELATED"/>
    <property type="match status" value="1"/>
</dbReference>
<feature type="domain" description="NAD-dependent epimerase/dehydratase" evidence="1">
    <location>
        <begin position="7"/>
        <end position="216"/>
    </location>
</feature>
<dbReference type="SUPFAM" id="SSF51735">
    <property type="entry name" value="NAD(P)-binding Rossmann-fold domains"/>
    <property type="match status" value="1"/>
</dbReference>
<reference evidence="2" key="2">
    <citation type="submission" date="2023-01" db="EMBL/GenBank/DDBJ databases">
        <authorList>
            <person name="Sun Q."/>
            <person name="Evtushenko L."/>
        </authorList>
    </citation>
    <scope>NUCLEOTIDE SEQUENCE</scope>
    <source>
        <strain evidence="2">VKM B-1513</strain>
    </source>
</reference>
<dbReference type="EMBL" id="BSFE01000008">
    <property type="protein sequence ID" value="GLK53165.1"/>
    <property type="molecule type" value="Genomic_DNA"/>
</dbReference>
<dbReference type="FunFam" id="3.40.50.720:FF:000702">
    <property type="entry name" value="NADH dehydrogenase (Ubiquinone)"/>
    <property type="match status" value="1"/>
</dbReference>
<dbReference type="RefSeq" id="WP_271187522.1">
    <property type="nucleotide sequence ID" value="NZ_BSFE01000008.1"/>
</dbReference>
<dbReference type="GO" id="GO:0044877">
    <property type="term" value="F:protein-containing complex binding"/>
    <property type="evidence" value="ECO:0007669"/>
    <property type="project" value="TreeGrafter"/>
</dbReference>
<protein>
    <submittedName>
        <fullName evidence="2">3-beta-hydroxy-Delta(5)-steroid dehydrogenase</fullName>
    </submittedName>
</protein>
<evidence type="ECO:0000313" key="3">
    <source>
        <dbReference type="Proteomes" id="UP001143486"/>
    </source>
</evidence>
<dbReference type="Gene3D" id="3.40.50.720">
    <property type="entry name" value="NAD(P)-binding Rossmann-like Domain"/>
    <property type="match status" value="1"/>
</dbReference>
<keyword evidence="3" id="KW-1185">Reference proteome</keyword>
<dbReference type="Proteomes" id="UP001143486">
    <property type="component" value="Unassembled WGS sequence"/>
</dbReference>
<dbReference type="AlphaFoldDB" id="A0A9W6IPX3"/>
<sequence length="322" mass="34738">MLRDEIITVFGGSGFVGRHVVRALAREGYRVRVASRRPHIAQDLRVMGVVGQVQLVQANLRVPASVERALEGASGVVNLVGVLNENGRQTFTRLHAQGAKTVAEAAAAAGIERLVHISAIGADAESASRYARTKAEGEAAVRKALPGATVLRPSIVFGTDDGFFNRFGAMARFVPALPLFGGGKTRFQPVFAGDVAAAVVKALQSDTARGETFELGGPGVYTFEQLMRFILDEIDRPRLLLPLPWAAGQVIAMLSEMAAILPFVQPVITRDQLTQLKRDNVVADGAKTLADLGIEPETVDAIVPSYLVRYRRYGQFHERQPS</sequence>
<dbReference type="InterPro" id="IPR036291">
    <property type="entry name" value="NAD(P)-bd_dom_sf"/>
</dbReference>